<dbReference type="SUPFAM" id="SSF161266">
    <property type="entry name" value="Gam-like"/>
    <property type="match status" value="1"/>
</dbReference>
<comment type="caution">
    <text evidence="2">The sequence shown here is derived from an EMBL/GenBank/DDBJ whole genome shotgun (WGS) entry which is preliminary data.</text>
</comment>
<sequence>MAKREKKVIITGVTREAADEAFANYAKADAQSAKITADIELQCAKIREKYANKLAELEGEKEKAFDTLQAYATENQAELFSKKKSLEMAHGVIGFRTGTPKLKTLKGFTWASALQLVKEFLPGYVRQTEEIAKDKLLADRDTEEMAPQMAKCGIQVAQDETFYVEPKKEDAA</sequence>
<keyword evidence="1" id="KW-0175">Coiled coil</keyword>
<gene>
    <name evidence="2" type="ORF">FSA05_14340</name>
</gene>
<dbReference type="Proteomes" id="UP000315827">
    <property type="component" value="Unassembled WGS sequence"/>
</dbReference>
<evidence type="ECO:0000256" key="1">
    <source>
        <dbReference type="SAM" id="Coils"/>
    </source>
</evidence>
<protein>
    <recommendedName>
        <fullName evidence="4">Mu-like prophage host-nuclease inhibitor protein Gam</fullName>
    </recommendedName>
</protein>
<dbReference type="GO" id="GO:0003690">
    <property type="term" value="F:double-stranded DNA binding"/>
    <property type="evidence" value="ECO:0007669"/>
    <property type="project" value="InterPro"/>
</dbReference>
<dbReference type="AlphaFoldDB" id="A0A5C6KDH9"/>
<dbReference type="Pfam" id="PF07352">
    <property type="entry name" value="Phage_Mu_Gam"/>
    <property type="match status" value="1"/>
</dbReference>
<evidence type="ECO:0000313" key="2">
    <source>
        <dbReference type="EMBL" id="TWV60444.1"/>
    </source>
</evidence>
<dbReference type="InterPro" id="IPR009951">
    <property type="entry name" value="Host-nuc_inhib_Gam"/>
</dbReference>
<name>A0A5C6KDH9_PARDI</name>
<accession>A0A5C6KDH9</accession>
<feature type="coiled-coil region" evidence="1">
    <location>
        <begin position="43"/>
        <end position="74"/>
    </location>
</feature>
<proteinExistence type="predicted"/>
<dbReference type="EMBL" id="VOHW01000009">
    <property type="protein sequence ID" value="TWV60444.1"/>
    <property type="molecule type" value="Genomic_DNA"/>
</dbReference>
<evidence type="ECO:0008006" key="4">
    <source>
        <dbReference type="Google" id="ProtNLM"/>
    </source>
</evidence>
<dbReference type="Gene3D" id="1.20.5.170">
    <property type="match status" value="1"/>
</dbReference>
<evidence type="ECO:0000313" key="3">
    <source>
        <dbReference type="Proteomes" id="UP000315827"/>
    </source>
</evidence>
<dbReference type="RefSeq" id="WP_146348589.1">
    <property type="nucleotide sequence ID" value="NZ_JBCHDU010000022.1"/>
</dbReference>
<dbReference type="GO" id="GO:0042262">
    <property type="term" value="P:DNA protection"/>
    <property type="evidence" value="ECO:0007669"/>
    <property type="project" value="InterPro"/>
</dbReference>
<reference evidence="2 3" key="1">
    <citation type="submission" date="2019-07" db="EMBL/GenBank/DDBJ databases">
        <title>Genome sequencing of Parabacteroides distasonis iSURF_7.</title>
        <authorList>
            <person name="Degefu H.N."/>
            <person name="Ruoff K.L."/>
            <person name="Price C.E."/>
            <person name="Valls R.A."/>
            <person name="O'Toole G.A."/>
        </authorList>
    </citation>
    <scope>NUCLEOTIDE SEQUENCE [LARGE SCALE GENOMIC DNA]</scope>
    <source>
        <strain evidence="2 3">CFPLTA003_1B</strain>
    </source>
</reference>
<organism evidence="2 3">
    <name type="scientific">Parabacteroides distasonis</name>
    <dbReference type="NCBI Taxonomy" id="823"/>
    <lineage>
        <taxon>Bacteria</taxon>
        <taxon>Pseudomonadati</taxon>
        <taxon>Bacteroidota</taxon>
        <taxon>Bacteroidia</taxon>
        <taxon>Bacteroidales</taxon>
        <taxon>Tannerellaceae</taxon>
        <taxon>Parabacteroides</taxon>
    </lineage>
</organism>